<accession>A0A0F9G934</accession>
<name>A0A0F9G934_9ZZZZ</name>
<gene>
    <name evidence="2" type="ORF">LCGC14_2148940</name>
</gene>
<dbReference type="InterPro" id="IPR050214">
    <property type="entry name" value="Cys_Synth/Cystath_Beta-Synth"/>
</dbReference>
<feature type="domain" description="Tryptophan synthase beta chain-like PALP" evidence="1">
    <location>
        <begin position="14"/>
        <end position="138"/>
    </location>
</feature>
<dbReference type="Pfam" id="PF00291">
    <property type="entry name" value="PALP"/>
    <property type="match status" value="1"/>
</dbReference>
<dbReference type="Gene3D" id="3.40.50.1100">
    <property type="match status" value="1"/>
</dbReference>
<comment type="caution">
    <text evidence="2">The sequence shown here is derived from an EMBL/GenBank/DDBJ whole genome shotgun (WGS) entry which is preliminary data.</text>
</comment>
<evidence type="ECO:0000313" key="2">
    <source>
        <dbReference type="EMBL" id="KKL66040.1"/>
    </source>
</evidence>
<dbReference type="EMBL" id="LAZR01027333">
    <property type="protein sequence ID" value="KKL66040.1"/>
    <property type="molecule type" value="Genomic_DNA"/>
</dbReference>
<dbReference type="AlphaFoldDB" id="A0A0F9G934"/>
<dbReference type="PANTHER" id="PTHR10314">
    <property type="entry name" value="CYSTATHIONINE BETA-SYNTHASE"/>
    <property type="match status" value="1"/>
</dbReference>
<proteinExistence type="predicted"/>
<protein>
    <recommendedName>
        <fullName evidence="1">Tryptophan synthase beta chain-like PALP domain-containing protein</fullName>
    </recommendedName>
</protein>
<dbReference type="SUPFAM" id="SSF53686">
    <property type="entry name" value="Tryptophan synthase beta subunit-like PLP-dependent enzymes"/>
    <property type="match status" value="1"/>
</dbReference>
<sequence>QEHRSLVQPDTTLWYFGAVSTGGSLSGSAKALRRLCNRHHGVFPVRNLRVVAVDVEGSAIFGRPPKVRHLNGIGSSLANPPNLQRRVLDDVVIVTDAEAFAACWSLRRDFVWVGGSSGAVYAAMCKKASEFGPNDIVIGLFPDTGAIYAHTIYSPKWLQERGLEYTSWGKT</sequence>
<dbReference type="InterPro" id="IPR036052">
    <property type="entry name" value="TrpB-like_PALP_sf"/>
</dbReference>
<dbReference type="InterPro" id="IPR001926">
    <property type="entry name" value="TrpB-like_PALP"/>
</dbReference>
<evidence type="ECO:0000259" key="1">
    <source>
        <dbReference type="Pfam" id="PF00291"/>
    </source>
</evidence>
<organism evidence="2">
    <name type="scientific">marine sediment metagenome</name>
    <dbReference type="NCBI Taxonomy" id="412755"/>
    <lineage>
        <taxon>unclassified sequences</taxon>
        <taxon>metagenomes</taxon>
        <taxon>ecological metagenomes</taxon>
    </lineage>
</organism>
<feature type="non-terminal residue" evidence="2">
    <location>
        <position position="1"/>
    </location>
</feature>
<reference evidence="2" key="1">
    <citation type="journal article" date="2015" name="Nature">
        <title>Complex archaea that bridge the gap between prokaryotes and eukaryotes.</title>
        <authorList>
            <person name="Spang A."/>
            <person name="Saw J.H."/>
            <person name="Jorgensen S.L."/>
            <person name="Zaremba-Niedzwiedzka K."/>
            <person name="Martijn J."/>
            <person name="Lind A.E."/>
            <person name="van Eijk R."/>
            <person name="Schleper C."/>
            <person name="Guy L."/>
            <person name="Ettema T.J."/>
        </authorList>
    </citation>
    <scope>NUCLEOTIDE SEQUENCE</scope>
</reference>